<dbReference type="Gene3D" id="1.10.1660.10">
    <property type="match status" value="1"/>
</dbReference>
<dbReference type="EMBL" id="LT607410">
    <property type="protein sequence ID" value="SCE69703.1"/>
    <property type="molecule type" value="Genomic_DNA"/>
</dbReference>
<evidence type="ECO:0000313" key="4">
    <source>
        <dbReference type="Proteomes" id="UP000198228"/>
    </source>
</evidence>
<feature type="domain" description="HTH merR-type" evidence="2">
    <location>
        <begin position="1"/>
        <end position="70"/>
    </location>
</feature>
<reference evidence="3 4" key="1">
    <citation type="submission" date="2016-06" db="EMBL/GenBank/DDBJ databases">
        <authorList>
            <person name="Kjaerup R.B."/>
            <person name="Dalgaard T.S."/>
            <person name="Juul-Madsen H.R."/>
        </authorList>
    </citation>
    <scope>NUCLEOTIDE SEQUENCE [LARGE SCALE GENOMIC DNA]</scope>
    <source>
        <strain evidence="3 4">DSM 43821</strain>
    </source>
</reference>
<dbReference type="SUPFAM" id="SSF46955">
    <property type="entry name" value="Putative DNA-binding domain"/>
    <property type="match status" value="1"/>
</dbReference>
<gene>
    <name evidence="3" type="ORF">GA0074696_0291</name>
</gene>
<dbReference type="InterPro" id="IPR000551">
    <property type="entry name" value="MerR-type_HTH_dom"/>
</dbReference>
<dbReference type="Proteomes" id="UP000198228">
    <property type="component" value="Chromosome I"/>
</dbReference>
<keyword evidence="1" id="KW-0238">DNA-binding</keyword>
<name>A0A1C4UDE9_9ACTN</name>
<evidence type="ECO:0000313" key="3">
    <source>
        <dbReference type="EMBL" id="SCE69703.1"/>
    </source>
</evidence>
<evidence type="ECO:0000256" key="1">
    <source>
        <dbReference type="ARBA" id="ARBA00023125"/>
    </source>
</evidence>
<dbReference type="GO" id="GO:0003700">
    <property type="term" value="F:DNA-binding transcription factor activity"/>
    <property type="evidence" value="ECO:0007669"/>
    <property type="project" value="InterPro"/>
</dbReference>
<dbReference type="Pfam" id="PF13411">
    <property type="entry name" value="MerR_1"/>
    <property type="match status" value="1"/>
</dbReference>
<dbReference type="PANTHER" id="PTHR30204:SF98">
    <property type="entry name" value="HTH-TYPE TRANSCRIPTIONAL REGULATOR ADHR"/>
    <property type="match status" value="1"/>
</dbReference>
<organism evidence="3 4">
    <name type="scientific">Micromonospora purpureochromogenes</name>
    <dbReference type="NCBI Taxonomy" id="47872"/>
    <lineage>
        <taxon>Bacteria</taxon>
        <taxon>Bacillati</taxon>
        <taxon>Actinomycetota</taxon>
        <taxon>Actinomycetes</taxon>
        <taxon>Micromonosporales</taxon>
        <taxon>Micromonosporaceae</taxon>
        <taxon>Micromonospora</taxon>
    </lineage>
</organism>
<dbReference type="PRINTS" id="PR00040">
    <property type="entry name" value="HTHMERR"/>
</dbReference>
<dbReference type="RefSeq" id="WP_088959419.1">
    <property type="nucleotide sequence ID" value="NZ_LT607410.1"/>
</dbReference>
<proteinExistence type="predicted"/>
<dbReference type="InterPro" id="IPR009061">
    <property type="entry name" value="DNA-bd_dom_put_sf"/>
</dbReference>
<evidence type="ECO:0000259" key="2">
    <source>
        <dbReference type="PROSITE" id="PS50937"/>
    </source>
</evidence>
<dbReference type="SMART" id="SM00422">
    <property type="entry name" value="HTH_MERR"/>
    <property type="match status" value="1"/>
</dbReference>
<sequence length="208" mass="22792">MRIAELSRRSGVAVPTIKYYLREALLPPGELTSPNQASYDEHHLNRLRLIRAMIDLAQVPVARVRAVLEALDSDTLSLHERIGVVHRAITPSRQLTAGDSARTAAAVQVQELIERRGWAVEPDSPAIATLVETISVLRSLGQDHLVDLLDPYAEAVERFTELEVAAVASRTDPDQVAESVVIGTILGENLVASLRLLAQENISSQRLK</sequence>
<dbReference type="InterPro" id="IPR047057">
    <property type="entry name" value="MerR_fam"/>
</dbReference>
<dbReference type="PROSITE" id="PS50937">
    <property type="entry name" value="HTH_MERR_2"/>
    <property type="match status" value="1"/>
</dbReference>
<accession>A0A1C4UDE9</accession>
<dbReference type="AlphaFoldDB" id="A0A1C4UDE9"/>
<protein>
    <submittedName>
        <fullName evidence="3">MerR HTH family regulatory protein</fullName>
    </submittedName>
</protein>
<dbReference type="PANTHER" id="PTHR30204">
    <property type="entry name" value="REDOX-CYCLING DRUG-SENSING TRANSCRIPTIONAL ACTIVATOR SOXR"/>
    <property type="match status" value="1"/>
</dbReference>
<dbReference type="GO" id="GO:0003677">
    <property type="term" value="F:DNA binding"/>
    <property type="evidence" value="ECO:0007669"/>
    <property type="project" value="UniProtKB-KW"/>
</dbReference>